<feature type="domain" description="PAS" evidence="6">
    <location>
        <begin position="266"/>
        <end position="331"/>
    </location>
</feature>
<dbReference type="InterPro" id="IPR013767">
    <property type="entry name" value="PAS_fold"/>
</dbReference>
<dbReference type="Pfam" id="PF13188">
    <property type="entry name" value="PAS_8"/>
    <property type="match status" value="1"/>
</dbReference>
<dbReference type="CDD" id="cd00130">
    <property type="entry name" value="PAS"/>
    <property type="match status" value="4"/>
</dbReference>
<dbReference type="InterPro" id="IPR003661">
    <property type="entry name" value="HisK_dim/P_dom"/>
</dbReference>
<sequence>LKSKQKLKESEEKFRTIIENAKEGYYEVDLKGNFTFFNSALSNLLKYSPNELMGMNFDKIMNEENRKLTFRAFNNAYRTGVEQQQFQYELINKNGESLYGETSIYVRYDSDGRKIGFSGFLRDITKRKKAEQYLKESEENYRSLFNNMTAGFAYHEVIVDNEKKPIDYKYIEVNPAFEKLMGLKAEEMIGKNVTEILPGIADDPADWIGKFGNVGLTGIPLIVEDYSEPIDRWYKVSGYSHKKGYFAVTFTDITERKKSEQNLKESEEKYRQLIEDSLEGVWVIDENANTTLVNPSMSKILGYSVEEMIGKNLFEFVPQKDIELTKKNLEKRRSGIKEEFEKEFIRKDGKMVYTRLISSPNFDNDGNYIGSFAFVSDITEKKEAELKLKESEEKFRTMAEQSVVGFVIIQDNRVIYVNNTVAKIFGYLLEEVNNISLVDVFNFIHPEDRSILVSRFKKREEIFSGENSGEINSKPFRAITKLGEIRWINVYTRMFKFQEKNTTFVTIVDVTKERMAEEELQKLNELKSEFLRRASHELKTPLISIKGFT</sequence>
<reference evidence="8" key="1">
    <citation type="journal article" date="2015" name="Nature">
        <title>Complex archaea that bridge the gap between prokaryotes and eukaryotes.</title>
        <authorList>
            <person name="Spang A."/>
            <person name="Saw J.H."/>
            <person name="Jorgensen S.L."/>
            <person name="Zaremba-Niedzwiedzka K."/>
            <person name="Martijn J."/>
            <person name="Lind A.E."/>
            <person name="van Eijk R."/>
            <person name="Schleper C."/>
            <person name="Guy L."/>
            <person name="Ettema T.J."/>
        </authorList>
    </citation>
    <scope>NUCLEOTIDE SEQUENCE</scope>
</reference>
<keyword evidence="3" id="KW-0597">Phosphoprotein</keyword>
<dbReference type="Pfam" id="PF00989">
    <property type="entry name" value="PAS"/>
    <property type="match status" value="1"/>
</dbReference>
<dbReference type="PROSITE" id="PS50113">
    <property type="entry name" value="PAC"/>
    <property type="match status" value="2"/>
</dbReference>
<feature type="domain" description="PAS" evidence="6">
    <location>
        <begin position="10"/>
        <end position="80"/>
    </location>
</feature>
<dbReference type="EC" id="2.7.13.3" evidence="2"/>
<evidence type="ECO:0000256" key="4">
    <source>
        <dbReference type="ARBA" id="ARBA00022679"/>
    </source>
</evidence>
<keyword evidence="4" id="KW-0808">Transferase</keyword>
<dbReference type="Gene3D" id="1.10.287.130">
    <property type="match status" value="1"/>
</dbReference>
<name>A0A0F9C5G5_9ZZZZ</name>
<dbReference type="SUPFAM" id="SSF47384">
    <property type="entry name" value="Homodimeric domain of signal transducing histidine kinase"/>
    <property type="match status" value="1"/>
</dbReference>
<dbReference type="NCBIfam" id="TIGR00229">
    <property type="entry name" value="sensory_box"/>
    <property type="match status" value="4"/>
</dbReference>
<feature type="non-terminal residue" evidence="8">
    <location>
        <position position="1"/>
    </location>
</feature>
<evidence type="ECO:0000256" key="2">
    <source>
        <dbReference type="ARBA" id="ARBA00012438"/>
    </source>
</evidence>
<dbReference type="Pfam" id="PF08447">
    <property type="entry name" value="PAS_3"/>
    <property type="match status" value="1"/>
</dbReference>
<evidence type="ECO:0000256" key="1">
    <source>
        <dbReference type="ARBA" id="ARBA00000085"/>
    </source>
</evidence>
<accession>A0A0F9C5G5</accession>
<keyword evidence="5" id="KW-0418">Kinase</keyword>
<evidence type="ECO:0000259" key="6">
    <source>
        <dbReference type="PROSITE" id="PS50112"/>
    </source>
</evidence>
<dbReference type="SMART" id="SM00091">
    <property type="entry name" value="PAS"/>
    <property type="match status" value="4"/>
</dbReference>
<organism evidence="8">
    <name type="scientific">marine sediment metagenome</name>
    <dbReference type="NCBI Taxonomy" id="412755"/>
    <lineage>
        <taxon>unclassified sequences</taxon>
        <taxon>metagenomes</taxon>
        <taxon>ecological metagenomes</taxon>
    </lineage>
</organism>
<feature type="domain" description="PAS" evidence="6">
    <location>
        <begin position="391"/>
        <end position="466"/>
    </location>
</feature>
<evidence type="ECO:0000256" key="3">
    <source>
        <dbReference type="ARBA" id="ARBA00022553"/>
    </source>
</evidence>
<dbReference type="SUPFAM" id="SSF55785">
    <property type="entry name" value="PYP-like sensor domain (PAS domain)"/>
    <property type="match status" value="4"/>
</dbReference>
<dbReference type="InterPro" id="IPR001610">
    <property type="entry name" value="PAC"/>
</dbReference>
<dbReference type="Pfam" id="PF13426">
    <property type="entry name" value="PAS_9"/>
    <property type="match status" value="1"/>
</dbReference>
<dbReference type="SMART" id="SM00086">
    <property type="entry name" value="PAC"/>
    <property type="match status" value="3"/>
</dbReference>
<feature type="domain" description="PAC" evidence="7">
    <location>
        <begin position="338"/>
        <end position="390"/>
    </location>
</feature>
<dbReference type="InterPro" id="IPR013655">
    <property type="entry name" value="PAS_fold_3"/>
</dbReference>
<feature type="domain" description="PAS" evidence="6">
    <location>
        <begin position="171"/>
        <end position="197"/>
    </location>
</feature>
<dbReference type="InterPro" id="IPR000700">
    <property type="entry name" value="PAS-assoc_C"/>
</dbReference>
<proteinExistence type="predicted"/>
<evidence type="ECO:0000256" key="5">
    <source>
        <dbReference type="ARBA" id="ARBA00022777"/>
    </source>
</evidence>
<dbReference type="CDD" id="cd00082">
    <property type="entry name" value="HisKA"/>
    <property type="match status" value="1"/>
</dbReference>
<dbReference type="EMBL" id="LAZR01034768">
    <property type="protein sequence ID" value="KKL44419.1"/>
    <property type="molecule type" value="Genomic_DNA"/>
</dbReference>
<dbReference type="InterPro" id="IPR035965">
    <property type="entry name" value="PAS-like_dom_sf"/>
</dbReference>
<dbReference type="Gene3D" id="3.30.450.20">
    <property type="entry name" value="PAS domain"/>
    <property type="match status" value="4"/>
</dbReference>
<dbReference type="PANTHER" id="PTHR43304:SF1">
    <property type="entry name" value="PAC DOMAIN-CONTAINING PROTEIN"/>
    <property type="match status" value="1"/>
</dbReference>
<evidence type="ECO:0000313" key="8">
    <source>
        <dbReference type="EMBL" id="KKL44419.1"/>
    </source>
</evidence>
<feature type="non-terminal residue" evidence="8">
    <location>
        <position position="549"/>
    </location>
</feature>
<dbReference type="InterPro" id="IPR000014">
    <property type="entry name" value="PAS"/>
</dbReference>
<gene>
    <name evidence="8" type="ORF">LCGC14_2365870</name>
</gene>
<comment type="caution">
    <text evidence="8">The sequence shown here is derived from an EMBL/GenBank/DDBJ whole genome shotgun (WGS) entry which is preliminary data.</text>
</comment>
<feature type="domain" description="PAC" evidence="7">
    <location>
        <begin position="84"/>
        <end position="136"/>
    </location>
</feature>
<dbReference type="GO" id="GO:0006355">
    <property type="term" value="P:regulation of DNA-templated transcription"/>
    <property type="evidence" value="ECO:0007669"/>
    <property type="project" value="InterPro"/>
</dbReference>
<dbReference type="InterPro" id="IPR036097">
    <property type="entry name" value="HisK_dim/P_sf"/>
</dbReference>
<protein>
    <recommendedName>
        <fullName evidence="2">histidine kinase</fullName>
        <ecNumber evidence="2">2.7.13.3</ecNumber>
    </recommendedName>
</protein>
<evidence type="ECO:0000259" key="7">
    <source>
        <dbReference type="PROSITE" id="PS50113"/>
    </source>
</evidence>
<dbReference type="InterPro" id="IPR052162">
    <property type="entry name" value="Sensor_kinase/Photoreceptor"/>
</dbReference>
<comment type="catalytic activity">
    <reaction evidence="1">
        <text>ATP + protein L-histidine = ADP + protein N-phospho-L-histidine.</text>
        <dbReference type="EC" id="2.7.13.3"/>
    </reaction>
</comment>
<dbReference type="PROSITE" id="PS50112">
    <property type="entry name" value="PAS"/>
    <property type="match status" value="4"/>
</dbReference>
<dbReference type="AlphaFoldDB" id="A0A0F9C5G5"/>
<dbReference type="PANTHER" id="PTHR43304">
    <property type="entry name" value="PHYTOCHROME-LIKE PROTEIN CPH1"/>
    <property type="match status" value="1"/>
</dbReference>
<dbReference type="GO" id="GO:0000155">
    <property type="term" value="F:phosphorelay sensor kinase activity"/>
    <property type="evidence" value="ECO:0007669"/>
    <property type="project" value="InterPro"/>
</dbReference>